<keyword evidence="3" id="KW-1185">Reference proteome</keyword>
<proteinExistence type="predicted"/>
<dbReference type="HOGENOM" id="CLU_2835684_0_0_1"/>
<feature type="region of interest" description="Disordered" evidence="1">
    <location>
        <begin position="1"/>
        <end position="66"/>
    </location>
</feature>
<accession>A0A0E0NJK9</accession>
<dbReference type="Gramene" id="ORUFI02G30380.1">
    <property type="protein sequence ID" value="ORUFI02G30380.1"/>
    <property type="gene ID" value="ORUFI02G30380"/>
</dbReference>
<organism evidence="2 3">
    <name type="scientific">Oryza rufipogon</name>
    <name type="common">Brownbeard rice</name>
    <name type="synonym">Asian wild rice</name>
    <dbReference type="NCBI Taxonomy" id="4529"/>
    <lineage>
        <taxon>Eukaryota</taxon>
        <taxon>Viridiplantae</taxon>
        <taxon>Streptophyta</taxon>
        <taxon>Embryophyta</taxon>
        <taxon>Tracheophyta</taxon>
        <taxon>Spermatophyta</taxon>
        <taxon>Magnoliopsida</taxon>
        <taxon>Liliopsida</taxon>
        <taxon>Poales</taxon>
        <taxon>Poaceae</taxon>
        <taxon>BOP clade</taxon>
        <taxon>Oryzoideae</taxon>
        <taxon>Oryzeae</taxon>
        <taxon>Oryzinae</taxon>
        <taxon>Oryza</taxon>
    </lineage>
</organism>
<name>A0A0E0NJK9_ORYRU</name>
<evidence type="ECO:0000313" key="3">
    <source>
        <dbReference type="Proteomes" id="UP000008022"/>
    </source>
</evidence>
<dbReference type="AlphaFoldDB" id="A0A0E0NJK9"/>
<evidence type="ECO:0000313" key="2">
    <source>
        <dbReference type="EnsemblPlants" id="ORUFI02G30380.1"/>
    </source>
</evidence>
<feature type="compositionally biased region" description="Basic residues" evidence="1">
    <location>
        <begin position="53"/>
        <end position="66"/>
    </location>
</feature>
<dbReference type="Proteomes" id="UP000008022">
    <property type="component" value="Unassembled WGS sequence"/>
</dbReference>
<evidence type="ECO:0000256" key="1">
    <source>
        <dbReference type="SAM" id="MobiDB-lite"/>
    </source>
</evidence>
<reference evidence="2" key="2">
    <citation type="submission" date="2015-06" db="UniProtKB">
        <authorList>
            <consortium name="EnsemblPlants"/>
        </authorList>
    </citation>
    <scope>IDENTIFICATION</scope>
</reference>
<feature type="compositionally biased region" description="Low complexity" evidence="1">
    <location>
        <begin position="35"/>
        <end position="52"/>
    </location>
</feature>
<feature type="compositionally biased region" description="Polar residues" evidence="1">
    <location>
        <begin position="15"/>
        <end position="25"/>
    </location>
</feature>
<protein>
    <submittedName>
        <fullName evidence="2">Uncharacterized protein</fullName>
    </submittedName>
</protein>
<reference evidence="3" key="1">
    <citation type="submission" date="2013-06" db="EMBL/GenBank/DDBJ databases">
        <authorList>
            <person name="Zhao Q."/>
        </authorList>
    </citation>
    <scope>NUCLEOTIDE SEQUENCE</scope>
    <source>
        <strain evidence="3">cv. W1943</strain>
    </source>
</reference>
<sequence length="66" mass="7289">MSSEFAANGGIHGSLTDTSSASVSAQRRRCGTACRHSVTSPSPTPSPTSSSRYKTRSRRRHRRRRR</sequence>
<dbReference type="EnsemblPlants" id="ORUFI02G30380.1">
    <property type="protein sequence ID" value="ORUFI02G30380.1"/>
    <property type="gene ID" value="ORUFI02G30380"/>
</dbReference>